<dbReference type="PANTHER" id="PTHR38454:SF1">
    <property type="entry name" value="INTEGRAL MEMBRANE PROTEIN"/>
    <property type="match status" value="1"/>
</dbReference>
<proteinExistence type="predicted"/>
<feature type="transmembrane region" description="Helical" evidence="1">
    <location>
        <begin position="311"/>
        <end position="331"/>
    </location>
</feature>
<sequence>MKTRKEKPIKIGTSCREILQRNKLILAAFCLPVILMLLAFLVMGIYPAGENQIAVIDMYHQYVPFLGELQAKLQSGGSLFYTWNGAGGSNFWSLLAYYGASPLNLILVLFPKKFLMEGVTLILLLKIGLAGSTMAVYLRAIVWEKDKRSADISLVGFATLYALCSYVMAYYWCIMWMDAVALLPLCILGLHKILDGRSGVFYTVCLALVVFINYYMAIMICIFILFYYPVLYFIKVQGESAGHFFKTTGRAVGYSLLGVLMSAVMLLPTWMSMQSTYYISADMPEKTELYNDLLDILNQMLPNAELTYREGLPNLYCGMFVVILLVFYWISRTIPLREKLFNGAFLVFLIFSLNINKLDFIWHGFHFPNQLPYRYTFMICFLLIAMAYQVFQRVDELRVNHLWILLVAGGGYYLLAQKILTEHIKDLDLFVYSGLAWLALYVAILLLYKKGRLPKNLLLILTVILLTCEMASNTCTSIDQVGTTQRSNYYANEADIAKLAKKTEGTDGRFGRTEMNDNYILNCPAMYHYKGISQFSSSLNANATALMEHIGVEGAPDKNRFNYNQTDPVTNAMLNIRYLIGKNLPIDDSDFKQIAKSGNSRLYESIYPLSIGYMTADTIRTWNYEQENPFMVLDDYVRAVTQNKYTSVFAEIEPVDVSAANIELSSTGDGMWDSTLKNETKKSKTILTYQAQQTGKQYLFIEADDADAITVSQEKKDDKIEIRNDCGSIVNLGEMDSGTEFTVTIEYKEGKGGSVVSHVCTMDEAVWQDAYKMLSASMLDVTDYGDSCLKGTINVQEDGVFVTSVPYEAGWKLKVDGHTREINELIGGAWISTSLSAGEHQIELSFRPPGLIAGLLITLASIGLLIAAEWWRRRRMLRKLQSVLPAIFADMEAVGEAGLTESLDIPEHAEAFDISSASPLFDESSEEARDLH</sequence>
<feature type="transmembrane region" description="Helical" evidence="1">
    <location>
        <begin position="400"/>
        <end position="417"/>
    </location>
</feature>
<comment type="caution">
    <text evidence="2">The sequence shown here is derived from an EMBL/GenBank/DDBJ whole genome shotgun (WGS) entry which is preliminary data.</text>
</comment>
<dbReference type="PANTHER" id="PTHR38454">
    <property type="entry name" value="INTEGRAL MEMBRANE PROTEIN-RELATED"/>
    <property type="match status" value="1"/>
</dbReference>
<evidence type="ECO:0000313" key="3">
    <source>
        <dbReference type="Proteomes" id="UP000644115"/>
    </source>
</evidence>
<accession>A0A923NFD8</accession>
<evidence type="ECO:0000256" key="1">
    <source>
        <dbReference type="SAM" id="Phobius"/>
    </source>
</evidence>
<dbReference type="InterPro" id="IPR018580">
    <property type="entry name" value="Uncharacterised_YfhO"/>
</dbReference>
<feature type="transmembrane region" description="Helical" evidence="1">
    <location>
        <begin position="343"/>
        <end position="365"/>
    </location>
</feature>
<keyword evidence="3" id="KW-1185">Reference proteome</keyword>
<dbReference type="Pfam" id="PF09586">
    <property type="entry name" value="YfhO"/>
    <property type="match status" value="1"/>
</dbReference>
<dbReference type="AlphaFoldDB" id="A0A923NFD8"/>
<keyword evidence="1" id="KW-1133">Transmembrane helix</keyword>
<dbReference type="EMBL" id="JACRWC010000079">
    <property type="protein sequence ID" value="MBC5999612.1"/>
    <property type="molecule type" value="Genomic_DNA"/>
</dbReference>
<feature type="transmembrane region" description="Helical" evidence="1">
    <location>
        <begin position="122"/>
        <end position="140"/>
    </location>
</feature>
<feature type="transmembrane region" description="Helical" evidence="1">
    <location>
        <begin position="429"/>
        <end position="448"/>
    </location>
</feature>
<organism evidence="2 3">
    <name type="scientific">Lentihominibacter faecis</name>
    <dbReference type="NCBI Taxonomy" id="2764712"/>
    <lineage>
        <taxon>Bacteria</taxon>
        <taxon>Bacillati</taxon>
        <taxon>Bacillota</taxon>
        <taxon>Clostridia</taxon>
        <taxon>Peptostreptococcales</taxon>
        <taxon>Anaerovoracaceae</taxon>
        <taxon>Lentihominibacter</taxon>
    </lineage>
</organism>
<feature type="transmembrane region" description="Helical" evidence="1">
    <location>
        <begin position="455"/>
        <end position="472"/>
    </location>
</feature>
<feature type="transmembrane region" description="Helical" evidence="1">
    <location>
        <begin position="24"/>
        <end position="46"/>
    </location>
</feature>
<feature type="transmembrane region" description="Helical" evidence="1">
    <location>
        <begin position="371"/>
        <end position="388"/>
    </location>
</feature>
<feature type="transmembrane region" description="Helical" evidence="1">
    <location>
        <begin position="152"/>
        <end position="169"/>
    </location>
</feature>
<feature type="transmembrane region" description="Helical" evidence="1">
    <location>
        <begin position="251"/>
        <end position="271"/>
    </location>
</feature>
<reference evidence="2" key="1">
    <citation type="submission" date="2020-08" db="EMBL/GenBank/DDBJ databases">
        <authorList>
            <person name="Liu C."/>
            <person name="Sun Q."/>
        </authorList>
    </citation>
    <scope>NUCLEOTIDE SEQUENCE</scope>
    <source>
        <strain evidence="2">BX16</strain>
    </source>
</reference>
<dbReference type="Proteomes" id="UP000644115">
    <property type="component" value="Unassembled WGS sequence"/>
</dbReference>
<feature type="transmembrane region" description="Helical" evidence="1">
    <location>
        <begin position="200"/>
        <end position="230"/>
    </location>
</feature>
<name>A0A923NFD8_9FIRM</name>
<dbReference type="RefSeq" id="WP_249287031.1">
    <property type="nucleotide sequence ID" value="NZ_JACRWC010000079.1"/>
</dbReference>
<protein>
    <submittedName>
        <fullName evidence="2">YfhO family protein</fullName>
    </submittedName>
</protein>
<gene>
    <name evidence="2" type="ORF">H8876_06330</name>
</gene>
<feature type="transmembrane region" description="Helical" evidence="1">
    <location>
        <begin position="851"/>
        <end position="871"/>
    </location>
</feature>
<evidence type="ECO:0000313" key="2">
    <source>
        <dbReference type="EMBL" id="MBC5999612.1"/>
    </source>
</evidence>
<keyword evidence="1" id="KW-0472">Membrane</keyword>
<keyword evidence="1" id="KW-0812">Transmembrane</keyword>